<evidence type="ECO:0000256" key="1">
    <source>
        <dbReference type="SAM" id="Phobius"/>
    </source>
</evidence>
<name>X6M8B6_RETFI</name>
<dbReference type="AlphaFoldDB" id="X6M8B6"/>
<evidence type="ECO:0000313" key="2">
    <source>
        <dbReference type="EMBL" id="ETO10233.1"/>
    </source>
</evidence>
<organism evidence="2 3">
    <name type="scientific">Reticulomyxa filosa</name>
    <dbReference type="NCBI Taxonomy" id="46433"/>
    <lineage>
        <taxon>Eukaryota</taxon>
        <taxon>Sar</taxon>
        <taxon>Rhizaria</taxon>
        <taxon>Retaria</taxon>
        <taxon>Foraminifera</taxon>
        <taxon>Monothalamids</taxon>
        <taxon>Reticulomyxidae</taxon>
        <taxon>Reticulomyxa</taxon>
    </lineage>
</organism>
<proteinExistence type="predicted"/>
<evidence type="ECO:0000313" key="3">
    <source>
        <dbReference type="Proteomes" id="UP000023152"/>
    </source>
</evidence>
<comment type="caution">
    <text evidence="2">The sequence shown here is derived from an EMBL/GenBank/DDBJ whole genome shotgun (WGS) entry which is preliminary data.</text>
</comment>
<keyword evidence="1" id="KW-0472">Membrane</keyword>
<feature type="transmembrane region" description="Helical" evidence="1">
    <location>
        <begin position="191"/>
        <end position="214"/>
    </location>
</feature>
<feature type="transmembrane region" description="Helical" evidence="1">
    <location>
        <begin position="234"/>
        <end position="254"/>
    </location>
</feature>
<dbReference type="OrthoDB" id="188344at2759"/>
<keyword evidence="3" id="KW-1185">Reference proteome</keyword>
<dbReference type="EMBL" id="ASPP01023581">
    <property type="protein sequence ID" value="ETO10233.1"/>
    <property type="molecule type" value="Genomic_DNA"/>
</dbReference>
<reference evidence="2 3" key="1">
    <citation type="journal article" date="2013" name="Curr. Biol.">
        <title>The Genome of the Foraminiferan Reticulomyxa filosa.</title>
        <authorList>
            <person name="Glockner G."/>
            <person name="Hulsmann N."/>
            <person name="Schleicher M."/>
            <person name="Noegel A.A."/>
            <person name="Eichinger L."/>
            <person name="Gallinger C."/>
            <person name="Pawlowski J."/>
            <person name="Sierra R."/>
            <person name="Euteneuer U."/>
            <person name="Pillet L."/>
            <person name="Moustafa A."/>
            <person name="Platzer M."/>
            <person name="Groth M."/>
            <person name="Szafranski K."/>
            <person name="Schliwa M."/>
        </authorList>
    </citation>
    <scope>NUCLEOTIDE SEQUENCE [LARGE SCALE GENOMIC DNA]</scope>
</reference>
<protein>
    <submittedName>
        <fullName evidence="2">Uncharacterized protein</fullName>
    </submittedName>
</protein>
<gene>
    <name evidence="2" type="ORF">RFI_27144</name>
</gene>
<dbReference type="InterPro" id="IPR027417">
    <property type="entry name" value="P-loop_NTPase"/>
</dbReference>
<dbReference type="Gene3D" id="3.40.50.300">
    <property type="entry name" value="P-loop containing nucleotide triphosphate hydrolases"/>
    <property type="match status" value="1"/>
</dbReference>
<sequence length="324" mass="38276">MKQYPSATMFSFLYLTQTFTQYTFFLTRQPKKIINYNLYISNKHFFVSNLQLLHLSVLTENVVFWDNVTEFFSYFFSIMSLSEEPKIDHIDGYNTFQKNQQRLNNDIGHYPYPPYNPDTSQAEQASTSKSQESKRKKCQERLRRIIRVDFEYVTEQFQKTTMVLLAFSFVFLPCLVYFICTLPLYLLSNRIILGSWLWGIQRHWLLFVGMYRLLGTLKIKKKKKKMIIITMKGIVSISPLVYVFQSLMLISVLFDEFIFMKIKTTQIKSPVFITGCVGSGTSYLHQVLTHSSIPEKDTFVFHRLWEILIPSLTLRTLVRPLVHF</sequence>
<keyword evidence="1" id="KW-1133">Transmembrane helix</keyword>
<feature type="non-terminal residue" evidence="2">
    <location>
        <position position="324"/>
    </location>
</feature>
<dbReference type="Proteomes" id="UP000023152">
    <property type="component" value="Unassembled WGS sequence"/>
</dbReference>
<feature type="transmembrane region" description="Helical" evidence="1">
    <location>
        <begin position="163"/>
        <end position="185"/>
    </location>
</feature>
<keyword evidence="1" id="KW-0812">Transmembrane</keyword>
<accession>X6M8B6</accession>